<dbReference type="InterPro" id="IPR002492">
    <property type="entry name" value="Transposase_Tc1-like"/>
</dbReference>
<dbReference type="Pfam" id="PF01498">
    <property type="entry name" value="HTH_Tnp_Tc3_2"/>
    <property type="match status" value="1"/>
</dbReference>
<dbReference type="Pfam" id="PF01344">
    <property type="entry name" value="Kelch_1"/>
    <property type="match status" value="3"/>
</dbReference>
<reference evidence="5" key="1">
    <citation type="submission" date="2023-07" db="EMBL/GenBank/DDBJ databases">
        <authorList>
            <person name="Stuckert A."/>
        </authorList>
    </citation>
    <scope>NUCLEOTIDE SEQUENCE</scope>
</reference>
<feature type="domain" description="Transposase Tc1-like" evidence="3">
    <location>
        <begin position="4"/>
        <end position="48"/>
    </location>
</feature>
<dbReference type="Proteomes" id="UP001176940">
    <property type="component" value="Unassembled WGS sequence"/>
</dbReference>
<dbReference type="Gene3D" id="3.30.420.10">
    <property type="entry name" value="Ribonuclease H-like superfamily/Ribonuclease H"/>
    <property type="match status" value="1"/>
</dbReference>
<dbReference type="InterPro" id="IPR006652">
    <property type="entry name" value="Kelch_1"/>
</dbReference>
<accession>A0ABN9LVF6</accession>
<organism evidence="5 6">
    <name type="scientific">Ranitomeya imitator</name>
    <name type="common">mimic poison frog</name>
    <dbReference type="NCBI Taxonomy" id="111125"/>
    <lineage>
        <taxon>Eukaryota</taxon>
        <taxon>Metazoa</taxon>
        <taxon>Chordata</taxon>
        <taxon>Craniata</taxon>
        <taxon>Vertebrata</taxon>
        <taxon>Euteleostomi</taxon>
        <taxon>Amphibia</taxon>
        <taxon>Batrachia</taxon>
        <taxon>Anura</taxon>
        <taxon>Neobatrachia</taxon>
        <taxon>Hyloidea</taxon>
        <taxon>Dendrobatidae</taxon>
        <taxon>Dendrobatinae</taxon>
        <taxon>Ranitomeya</taxon>
    </lineage>
</organism>
<proteinExistence type="predicted"/>
<dbReference type="SMART" id="SM00612">
    <property type="entry name" value="Kelch"/>
    <property type="match status" value="3"/>
</dbReference>
<evidence type="ECO:0008006" key="7">
    <source>
        <dbReference type="Google" id="ProtNLM"/>
    </source>
</evidence>
<keyword evidence="1" id="KW-0880">Kelch repeat</keyword>
<comment type="caution">
    <text evidence="5">The sequence shown here is derived from an EMBL/GenBank/DDBJ whole genome shotgun (WGS) entry which is preliminary data.</text>
</comment>
<protein>
    <recommendedName>
        <fullName evidence="7">Transposase</fullName>
    </recommendedName>
</protein>
<evidence type="ECO:0000259" key="3">
    <source>
        <dbReference type="Pfam" id="PF01498"/>
    </source>
</evidence>
<evidence type="ECO:0000256" key="1">
    <source>
        <dbReference type="ARBA" id="ARBA00022441"/>
    </source>
</evidence>
<feature type="region of interest" description="Disordered" evidence="2">
    <location>
        <begin position="755"/>
        <end position="791"/>
    </location>
</feature>
<evidence type="ECO:0000313" key="6">
    <source>
        <dbReference type="Proteomes" id="UP001176940"/>
    </source>
</evidence>
<dbReference type="InterPro" id="IPR015915">
    <property type="entry name" value="Kelch-typ_b-propeller"/>
</dbReference>
<evidence type="ECO:0000259" key="4">
    <source>
        <dbReference type="Pfam" id="PF13358"/>
    </source>
</evidence>
<keyword evidence="6" id="KW-1185">Reference proteome</keyword>
<name>A0ABN9LVF6_9NEOB</name>
<dbReference type="Pfam" id="PF13358">
    <property type="entry name" value="DDE_3"/>
    <property type="match status" value="1"/>
</dbReference>
<dbReference type="PANTHER" id="PTHR33066">
    <property type="entry name" value="INTEGRASE_SAM-LIKE_N DOMAIN-CONTAINING PROTEIN"/>
    <property type="match status" value="1"/>
</dbReference>
<evidence type="ECO:0000313" key="5">
    <source>
        <dbReference type="EMBL" id="CAJ0951774.1"/>
    </source>
</evidence>
<feature type="region of interest" description="Disordered" evidence="2">
    <location>
        <begin position="716"/>
        <end position="739"/>
    </location>
</feature>
<dbReference type="SUPFAM" id="SSF117281">
    <property type="entry name" value="Kelch motif"/>
    <property type="match status" value="1"/>
</dbReference>
<sequence>MAVGTLVSVNTIRNVLHRNGLRSRRARKVPLLSKRHVKARLQFAHDHLEDSDTDWFKVLWSDETKIEIFGANPHVTFGDWMALHTTPRIPSLQSSMVVAASCCGAVSQPRGLAIWSASMGRWIARLPGDFGKNLCSSIKDLKMGRHFIFQQDNDPKHTAKETKAWFKRQKIKVLQWPGQSPDLNPIENLWKELKIKVHMRHPKNLDNLEKICVEEWAKITPQTCAGLISCGQGQEEIIRQDLKCRDLLDEARNYHLHLSSQAVPDFEYTMRTTPRKQTAGVLFCVGGRGGSGDPFRSIECYSVNKNSWFFGPEMNSRRRHVGVISVGGKVYAVGGHDGNEHLSSMEVFDPLTNKWMMKASMNTKRRGIALSSLGGPVYAIGGLDDSTCFNHVERYDVECDRWTAVASMNTPRGGVGSVALVGQILQRRVARLTVLKTAFQEMILEEWSDVGKKLIVPRDFKYRLPFDPEETKIWESVPKVDIPVAKVSKKTAIPFEDSSGLKDPMDKRSEDLLKNAWEASAAVMKTNIAATSVARSMSLWVEKLETQINNKTPRDKILKSLPLLKIATDFMADASAESRPVEPISLKTPAERNPLTLGRQRRDPGQQDTSVTRYKEFTDMVNHNQKSRKRKALENISVYKHHYRCKSQRLGSPHRRELLPGNLACIRAKQVLKLQRRAVWEALKAFQGKRHFKTKPRRQAIRNRCTGSELGHEIGLRFSSIGPNTESTEEDSGEPDISYLNSPLLAQKELVLSTKEDVLGRSNPSTSRTGPFVSRAPSPSEPGPTTVSSMDPEKEILRSKGLSEPVIATIQNSRKPVTSAIYRKIRKKFCSQSPVPVSVSHGPDIPKILDFLQLGFDKGLRPSTLKVQISALSSFYDVQLASHPWIVRFVKAIQRLRPTIRSTVPPWDLNLVLNELCKEPYEPLAQANLRAVTLKALFLVAITSARRVGELQSFSIKHPT</sequence>
<dbReference type="Gene3D" id="1.10.287.3160">
    <property type="match status" value="1"/>
</dbReference>
<dbReference type="PANTHER" id="PTHR33066:SF2">
    <property type="entry name" value="FILAGGRIN-2-LIKE"/>
    <property type="match status" value="1"/>
</dbReference>
<gene>
    <name evidence="5" type="ORF">RIMI_LOCUS13607243</name>
</gene>
<feature type="domain" description="Tc1-like transposase DDE" evidence="4">
    <location>
        <begin position="147"/>
        <end position="208"/>
    </location>
</feature>
<feature type="region of interest" description="Disordered" evidence="2">
    <location>
        <begin position="578"/>
        <end position="609"/>
    </location>
</feature>
<evidence type="ECO:0000256" key="2">
    <source>
        <dbReference type="SAM" id="MobiDB-lite"/>
    </source>
</evidence>
<dbReference type="Gene3D" id="2.120.10.80">
    <property type="entry name" value="Kelch-type beta propeller"/>
    <property type="match status" value="1"/>
</dbReference>
<dbReference type="InterPro" id="IPR038717">
    <property type="entry name" value="Tc1-like_DDE_dom"/>
</dbReference>
<dbReference type="InterPro" id="IPR036397">
    <property type="entry name" value="RNaseH_sf"/>
</dbReference>
<dbReference type="EMBL" id="CAUEEQ010033863">
    <property type="protein sequence ID" value="CAJ0951774.1"/>
    <property type="molecule type" value="Genomic_DNA"/>
</dbReference>